<keyword evidence="3" id="KW-0812">Transmembrane</keyword>
<comment type="caution">
    <text evidence="4">The sequence shown here is derived from an EMBL/GenBank/DDBJ whole genome shotgun (WGS) entry which is preliminary data.</text>
</comment>
<dbReference type="NCBIfam" id="TIGR02532">
    <property type="entry name" value="IV_pilin_GFxxxE"/>
    <property type="match status" value="1"/>
</dbReference>
<accession>A0A3D9QTI5</accession>
<name>A0A3D9QTI5_9BACL</name>
<sequence length="206" mass="22844">MNRFVNFYQRLTQRLRSNGGERGFTLIELLASLTLLSVIMGVIYSSITFGLNTYHKVRIQNELRDEGDVIMSTIISELYQVGPTRISQTDPYHQSMVLTLPEIQSEDGSDSSSVLEPIQIRAVKQADGTDKNTLVIGSGVNERIIEAQSDIVVDRTDPSASSITVSCMNNDAANGCGSGLIEIKLKLRQEFGNKNYDLDLESRFGF</sequence>
<dbReference type="EMBL" id="QTTN01000048">
    <property type="protein sequence ID" value="REE66679.1"/>
    <property type="molecule type" value="Genomic_DNA"/>
</dbReference>
<evidence type="ECO:0000256" key="2">
    <source>
        <dbReference type="ARBA" id="ARBA00023287"/>
    </source>
</evidence>
<dbReference type="GO" id="GO:0030420">
    <property type="term" value="P:establishment of competence for transformation"/>
    <property type="evidence" value="ECO:0007669"/>
    <property type="project" value="UniProtKB-KW"/>
</dbReference>
<dbReference type="GO" id="GO:0009986">
    <property type="term" value="C:cell surface"/>
    <property type="evidence" value="ECO:0007669"/>
    <property type="project" value="UniProtKB-SubCell"/>
</dbReference>
<dbReference type="RefSeq" id="WP_116192159.1">
    <property type="nucleotide sequence ID" value="NZ_QTTN01000048.1"/>
</dbReference>
<protein>
    <submittedName>
        <fullName evidence="4">Prepilin-type N-terminal cleavage/methylation domain-containing protein</fullName>
    </submittedName>
</protein>
<dbReference type="AlphaFoldDB" id="A0A3D9QTI5"/>
<keyword evidence="3" id="KW-0472">Membrane</keyword>
<dbReference type="Proteomes" id="UP000256304">
    <property type="component" value="Unassembled WGS sequence"/>
</dbReference>
<organism evidence="4 5">
    <name type="scientific">Paenibacillus taihuensis</name>
    <dbReference type="NCBI Taxonomy" id="1156355"/>
    <lineage>
        <taxon>Bacteria</taxon>
        <taxon>Bacillati</taxon>
        <taxon>Bacillota</taxon>
        <taxon>Bacilli</taxon>
        <taxon>Bacillales</taxon>
        <taxon>Paenibacillaceae</taxon>
        <taxon>Paenibacillus</taxon>
    </lineage>
</organism>
<proteinExistence type="predicted"/>
<evidence type="ECO:0000256" key="3">
    <source>
        <dbReference type="SAM" id="Phobius"/>
    </source>
</evidence>
<keyword evidence="2" id="KW-0178">Competence</keyword>
<dbReference type="InterPro" id="IPR012902">
    <property type="entry name" value="N_methyl_site"/>
</dbReference>
<dbReference type="PROSITE" id="PS00409">
    <property type="entry name" value="PROKAR_NTER_METHYL"/>
    <property type="match status" value="1"/>
</dbReference>
<dbReference type="Pfam" id="PF07963">
    <property type="entry name" value="N_methyl"/>
    <property type="match status" value="1"/>
</dbReference>
<evidence type="ECO:0000313" key="5">
    <source>
        <dbReference type="Proteomes" id="UP000256304"/>
    </source>
</evidence>
<feature type="transmembrane region" description="Helical" evidence="3">
    <location>
        <begin position="29"/>
        <end position="51"/>
    </location>
</feature>
<evidence type="ECO:0000313" key="4">
    <source>
        <dbReference type="EMBL" id="REE66679.1"/>
    </source>
</evidence>
<dbReference type="OrthoDB" id="2969353at2"/>
<gene>
    <name evidence="4" type="ORF">A8990_14815</name>
</gene>
<reference evidence="4 5" key="1">
    <citation type="submission" date="2018-08" db="EMBL/GenBank/DDBJ databases">
        <title>Genomic Encyclopedia of Type Strains, Phase III (KMG-III): the genomes of soil and plant-associated and newly described type strains.</title>
        <authorList>
            <person name="Whitman W."/>
        </authorList>
    </citation>
    <scope>NUCLEOTIDE SEQUENCE [LARGE SCALE GENOMIC DNA]</scope>
    <source>
        <strain evidence="4 5">CGMCC 1.10966</strain>
    </source>
</reference>
<keyword evidence="5" id="KW-1185">Reference proteome</keyword>
<evidence type="ECO:0000256" key="1">
    <source>
        <dbReference type="ARBA" id="ARBA00004241"/>
    </source>
</evidence>
<comment type="subcellular location">
    <subcellularLocation>
        <location evidence="1">Cell surface</location>
    </subcellularLocation>
</comment>
<keyword evidence="3" id="KW-1133">Transmembrane helix</keyword>